<evidence type="ECO:0000259" key="1">
    <source>
        <dbReference type="Pfam" id="PF12804"/>
    </source>
</evidence>
<dbReference type="InterPro" id="IPR017696">
    <property type="entry name" value="Mo_hydrolase_YgfJ"/>
</dbReference>
<dbReference type="RefSeq" id="WP_035133615.1">
    <property type="nucleotide sequence ID" value="NZ_JBQHQR010000006.1"/>
</dbReference>
<dbReference type="PANTHER" id="PTHR43777:SF1">
    <property type="entry name" value="MOLYBDENUM COFACTOR CYTIDYLYLTRANSFERASE"/>
    <property type="match status" value="1"/>
</dbReference>
<dbReference type="GO" id="GO:0016779">
    <property type="term" value="F:nucleotidyltransferase activity"/>
    <property type="evidence" value="ECO:0007669"/>
    <property type="project" value="UniProtKB-ARBA"/>
</dbReference>
<dbReference type="Gene3D" id="3.90.550.10">
    <property type="entry name" value="Spore Coat Polysaccharide Biosynthesis Protein SpsA, Chain A"/>
    <property type="match status" value="1"/>
</dbReference>
<dbReference type="SUPFAM" id="SSF53448">
    <property type="entry name" value="Nucleotide-diphospho-sugar transferases"/>
    <property type="match status" value="1"/>
</dbReference>
<dbReference type="Pfam" id="PF12804">
    <property type="entry name" value="NTP_transf_3"/>
    <property type="match status" value="1"/>
</dbReference>
<dbReference type="InterPro" id="IPR029044">
    <property type="entry name" value="Nucleotide-diphossugar_trans"/>
</dbReference>
<dbReference type="Proteomes" id="UP000028542">
    <property type="component" value="Unassembled WGS sequence"/>
</dbReference>
<evidence type="ECO:0000313" key="2">
    <source>
        <dbReference type="EMBL" id="KEZ85895.1"/>
    </source>
</evidence>
<keyword evidence="3" id="KW-1185">Reference proteome</keyword>
<dbReference type="STRING" id="318464.IO99_12215"/>
<gene>
    <name evidence="2" type="ORF">IO99_12215</name>
</gene>
<dbReference type="AlphaFoldDB" id="A0A084JAB1"/>
<dbReference type="NCBIfam" id="TIGR03310">
    <property type="entry name" value="matur_MocA_YgfJ"/>
    <property type="match status" value="1"/>
</dbReference>
<protein>
    <recommendedName>
        <fullName evidence="1">MobA-like NTP transferase domain-containing protein</fullName>
    </recommendedName>
</protein>
<evidence type="ECO:0000313" key="3">
    <source>
        <dbReference type="Proteomes" id="UP000028542"/>
    </source>
</evidence>
<feature type="domain" description="MobA-like NTP transferase" evidence="1">
    <location>
        <begin position="4"/>
        <end position="161"/>
    </location>
</feature>
<dbReference type="CDD" id="cd04182">
    <property type="entry name" value="GT_2_like_f"/>
    <property type="match status" value="1"/>
</dbReference>
<dbReference type="EMBL" id="JPMD01000028">
    <property type="protein sequence ID" value="KEZ85895.1"/>
    <property type="molecule type" value="Genomic_DNA"/>
</dbReference>
<dbReference type="PANTHER" id="PTHR43777">
    <property type="entry name" value="MOLYBDENUM COFACTOR CYTIDYLYLTRANSFERASE"/>
    <property type="match status" value="1"/>
</dbReference>
<proteinExistence type="predicted"/>
<dbReference type="eggNOG" id="COG2068">
    <property type="taxonomic scope" value="Bacteria"/>
</dbReference>
<sequence>MVTGIVMASGRSTRMGRYKLLLKYKGKYLIEYVLDAVNKSNLEDKIVVTGNETIAELAQTRDLKVVKNSQAYMGQSQSIKLGLKAASKISGYAFITGDQPFLNESLINKLIEEFEKNQDKFIVPIYKGRRGNPVIFPWKYRNELLALNGDLGGKTILKNHEDNIFFVEVDEEYFLWDIDTEKDYIELLQSNYH</sequence>
<accession>A0A084JAB1</accession>
<reference evidence="2" key="1">
    <citation type="submission" date="2014-07" db="EMBL/GenBank/DDBJ databases">
        <title>Draft genome of Clostridium sulfidigenes 113A isolated from sediments associated with methane hydrate from Krishna Godavari basin.</title>
        <authorList>
            <person name="Honkalas V.S."/>
            <person name="Dabir A.P."/>
            <person name="Arora P."/>
            <person name="Dhakephalkar P.K."/>
        </authorList>
    </citation>
    <scope>NUCLEOTIDE SEQUENCE [LARGE SCALE GENOMIC DNA]</scope>
    <source>
        <strain evidence="2">113A</strain>
    </source>
</reference>
<comment type="caution">
    <text evidence="2">The sequence shown here is derived from an EMBL/GenBank/DDBJ whole genome shotgun (WGS) entry which is preliminary data.</text>
</comment>
<name>A0A084JAB1_9CLOT</name>
<organism evidence="2 3">
    <name type="scientific">Clostridium sulfidigenes</name>
    <dbReference type="NCBI Taxonomy" id="318464"/>
    <lineage>
        <taxon>Bacteria</taxon>
        <taxon>Bacillati</taxon>
        <taxon>Bacillota</taxon>
        <taxon>Clostridia</taxon>
        <taxon>Eubacteriales</taxon>
        <taxon>Clostridiaceae</taxon>
        <taxon>Clostridium</taxon>
    </lineage>
</organism>
<dbReference type="InterPro" id="IPR025877">
    <property type="entry name" value="MobA-like_NTP_Trfase"/>
</dbReference>